<accession>A0A133ZNZ9</accession>
<dbReference type="Pfam" id="PF21365">
    <property type="entry name" value="Glyco_hydro_31_3rd"/>
    <property type="match status" value="1"/>
</dbReference>
<dbReference type="InterPro" id="IPR017853">
    <property type="entry name" value="GH"/>
</dbReference>
<evidence type="ECO:0000259" key="4">
    <source>
        <dbReference type="Pfam" id="PF21365"/>
    </source>
</evidence>
<dbReference type="PATRIC" id="fig|467210.3.peg.1539"/>
<dbReference type="InterPro" id="IPR051816">
    <property type="entry name" value="Glycosyl_Hydrolase_31"/>
</dbReference>
<evidence type="ECO:0000313" key="5">
    <source>
        <dbReference type="EMBL" id="KXB57159.1"/>
    </source>
</evidence>
<dbReference type="SUPFAM" id="SSF51445">
    <property type="entry name" value="(Trans)glycosidases"/>
    <property type="match status" value="1"/>
</dbReference>
<dbReference type="CDD" id="cd06595">
    <property type="entry name" value="GH31_u1"/>
    <property type="match status" value="1"/>
</dbReference>
<proteinExistence type="inferred from homology"/>
<evidence type="ECO:0000256" key="2">
    <source>
        <dbReference type="RuleBase" id="RU361185"/>
    </source>
</evidence>
<keyword evidence="2 5" id="KW-0378">Hydrolase</keyword>
<dbReference type="InterPro" id="IPR000322">
    <property type="entry name" value="Glyco_hydro_31_TIM"/>
</dbReference>
<dbReference type="RefSeq" id="WP_060931286.1">
    <property type="nucleotide sequence ID" value="NZ_KQ959831.1"/>
</dbReference>
<comment type="similarity">
    <text evidence="1 2">Belongs to the glycosyl hydrolase 31 family.</text>
</comment>
<keyword evidence="6" id="KW-1185">Reference proteome</keyword>
<reference evidence="6" key="1">
    <citation type="submission" date="2016-01" db="EMBL/GenBank/DDBJ databases">
        <authorList>
            <person name="Mitreva M."/>
            <person name="Pepin K.H."/>
            <person name="Mihindukulasuriya K.A."/>
            <person name="Fulton R."/>
            <person name="Fronick C."/>
            <person name="O'Laughlin M."/>
            <person name="Miner T."/>
            <person name="Herter B."/>
            <person name="Rosa B.A."/>
            <person name="Cordes M."/>
            <person name="Tomlinson C."/>
            <person name="Wollam A."/>
            <person name="Palsikar V.B."/>
            <person name="Mardis E.R."/>
            <person name="Wilson R.K."/>
        </authorList>
    </citation>
    <scope>NUCLEOTIDE SEQUENCE [LARGE SCALE GENOMIC DNA]</scope>
    <source>
        <strain evidence="6">DNF00896</strain>
    </source>
</reference>
<dbReference type="InterPro" id="IPR013780">
    <property type="entry name" value="Glyco_hydro_b"/>
</dbReference>
<dbReference type="InterPro" id="IPR048395">
    <property type="entry name" value="Glyco_hydro_31_C"/>
</dbReference>
<dbReference type="InterPro" id="IPR011013">
    <property type="entry name" value="Gal_mutarotase_sf_dom"/>
</dbReference>
<dbReference type="PANTHER" id="PTHR43863:SF2">
    <property type="entry name" value="MALTASE-GLUCOAMYLASE"/>
    <property type="match status" value="1"/>
</dbReference>
<dbReference type="Gene3D" id="2.60.40.1180">
    <property type="entry name" value="Golgi alpha-mannosidase II"/>
    <property type="match status" value="2"/>
</dbReference>
<feature type="domain" description="Glycoside hydrolase family 31 TIM barrel" evidence="3">
    <location>
        <begin position="186"/>
        <end position="490"/>
    </location>
</feature>
<dbReference type="GO" id="GO:0004553">
    <property type="term" value="F:hydrolase activity, hydrolyzing O-glycosyl compounds"/>
    <property type="evidence" value="ECO:0007669"/>
    <property type="project" value="InterPro"/>
</dbReference>
<dbReference type="Pfam" id="PF01055">
    <property type="entry name" value="Glyco_hydro_31_2nd"/>
    <property type="match status" value="1"/>
</dbReference>
<dbReference type="Gene3D" id="3.20.20.80">
    <property type="entry name" value="Glycosidases"/>
    <property type="match status" value="1"/>
</dbReference>
<dbReference type="GO" id="GO:0030246">
    <property type="term" value="F:carbohydrate binding"/>
    <property type="evidence" value="ECO:0007669"/>
    <property type="project" value="InterPro"/>
</dbReference>
<organism evidence="5 6">
    <name type="scientific">Lachnoanaerobaculum saburreum</name>
    <dbReference type="NCBI Taxonomy" id="467210"/>
    <lineage>
        <taxon>Bacteria</taxon>
        <taxon>Bacillati</taxon>
        <taxon>Bacillota</taxon>
        <taxon>Clostridia</taxon>
        <taxon>Lachnospirales</taxon>
        <taxon>Lachnospiraceae</taxon>
        <taxon>Lachnoanaerobaculum</taxon>
    </lineage>
</organism>
<dbReference type="AlphaFoldDB" id="A0A133ZNZ9"/>
<evidence type="ECO:0000259" key="3">
    <source>
        <dbReference type="Pfam" id="PF01055"/>
    </source>
</evidence>
<dbReference type="SUPFAM" id="SSF51011">
    <property type="entry name" value="Glycosyl hydrolase domain"/>
    <property type="match status" value="1"/>
</dbReference>
<dbReference type="OrthoDB" id="176168at2"/>
<gene>
    <name evidence="5" type="ORF">HMPREF1866_01554</name>
</gene>
<dbReference type="Proteomes" id="UP000070394">
    <property type="component" value="Unassembled WGS sequence"/>
</dbReference>
<evidence type="ECO:0000313" key="6">
    <source>
        <dbReference type="Proteomes" id="UP000070394"/>
    </source>
</evidence>
<dbReference type="Gene3D" id="2.60.40.1760">
    <property type="entry name" value="glycosyl hydrolase (family 31)"/>
    <property type="match status" value="1"/>
</dbReference>
<sequence>MLNTKAAEASIIKGNNYRISILTDRLIRFEYSKKNIFVDEETAAVTNRKFPKAKFDVLDSEDKLVIVTDYLRVIYDKKEFTGEGLRINVSGNYGTTSSVWHYGDKNESLKGTTRTLDAIDGATELGEGIVSRQMWSVVDDSNSMLITKDGFELRKDPEAIDLYFFGYGLDFLTALKDFYTLSGELPLLPRFTLGNWWSRYYKYTQKSYLELMDRFDSEDIPFTVAVIDMDWHITDVEGRFGTGWTGYTWNKELFPSPKDFLSELHTRGYKVLLNVHPADGIRAYEDCYKDIGEFMGVDIKKEEPVLFDIADDKFREGYFKHVHHPLEKQGVDYWWIDWQQGENSGHKGLDPLWLLNYFHYKDSERRDEGRGLILSRYAGVGSHKYPIGFSGDTIITWDSLDFQPYFTATASNIGYAWWSHDIGGHMNGIRDDEMFVRWVQFGVFSPIMRLHSTCNEFSGKEPWKYNQIAERITKKYLRLRHRLIPYLYTMNKRANVDKLPLILPLYYYEPENDKVYNYKNEYYFGNDLIVCPVTKKLDRESGLAKTKIWLPEGEWFDIFSGVRYSGNRELEIYRDLEDIAVFARAGSILPLDANISTNDIKSPLELDLNIFTGKSGEFILAEDEKEYKTYVESDWAYTKYELIDENDKQIFKIHPVLGNKNATREKRKYNLHFYGTGRESELNILSDKGSVKPLCTEYDENKNVLIIKLPEISTTSTLEVEVKDLGYSLHKSIQNKVFDILNKAQIEYDLKTKVMEVIRKYNSKNAGEVTGEIYSVCENEFVRGAIIELLSAK</sequence>
<protein>
    <submittedName>
        <fullName evidence="5">Glycosyl hydrolase, family 31</fullName>
    </submittedName>
</protein>
<dbReference type="EMBL" id="LSDA01000095">
    <property type="protein sequence ID" value="KXB57159.1"/>
    <property type="molecule type" value="Genomic_DNA"/>
</dbReference>
<dbReference type="STRING" id="467210.HMPREF1866_01554"/>
<keyword evidence="2" id="KW-0326">Glycosidase</keyword>
<dbReference type="PANTHER" id="PTHR43863">
    <property type="entry name" value="HYDROLASE, PUTATIVE (AFU_ORTHOLOGUE AFUA_1G03140)-RELATED"/>
    <property type="match status" value="1"/>
</dbReference>
<dbReference type="GO" id="GO:0005975">
    <property type="term" value="P:carbohydrate metabolic process"/>
    <property type="evidence" value="ECO:0007669"/>
    <property type="project" value="InterPro"/>
</dbReference>
<dbReference type="SUPFAM" id="SSF74650">
    <property type="entry name" value="Galactose mutarotase-like"/>
    <property type="match status" value="1"/>
</dbReference>
<feature type="domain" description="Glycosyl hydrolase family 31 C-terminal" evidence="4">
    <location>
        <begin position="499"/>
        <end position="589"/>
    </location>
</feature>
<name>A0A133ZNZ9_9FIRM</name>
<evidence type="ECO:0000256" key="1">
    <source>
        <dbReference type="ARBA" id="ARBA00007806"/>
    </source>
</evidence>
<comment type="caution">
    <text evidence="5">The sequence shown here is derived from an EMBL/GenBank/DDBJ whole genome shotgun (WGS) entry which is preliminary data.</text>
</comment>